<keyword evidence="4" id="KW-0539">Nucleus</keyword>
<evidence type="ECO:0000256" key="5">
    <source>
        <dbReference type="SAM" id="MobiDB-lite"/>
    </source>
</evidence>
<sequence>MEEKESKSPSCDLLYPEILSHSDIVNILKQRCIKVDGLEKLEKHKLVELFYEYILPLPQRKYRLNRRGRLMTMNQIQLAKKRKLSSSTTQDEGEPVLKKKSSGLLNSFALGFSNSECIKVPETCINMERKTIKLSSSKKDISTTSLSSSVSKIVLTSDSSKNETEETKERKKTIKPVSISESDTKAYKTINIINKHLTSSNAVKGKCKLEERNHVSEKSQSSVESVTKMDTSPSVLCSKNQEKEDDNSSPKKKLRMSKISWP</sequence>
<evidence type="ECO:0000313" key="6">
    <source>
        <dbReference type="EMBL" id="KAL3882930.1"/>
    </source>
</evidence>
<dbReference type="Proteomes" id="UP001634394">
    <property type="component" value="Unassembled WGS sequence"/>
</dbReference>
<accession>A0ABD3XB25</accession>
<feature type="compositionally biased region" description="Polar residues" evidence="5">
    <location>
        <begin position="228"/>
        <end position="239"/>
    </location>
</feature>
<organism evidence="6 7">
    <name type="scientific">Sinanodonta woodiana</name>
    <name type="common">Chinese pond mussel</name>
    <name type="synonym">Anodonta woodiana</name>
    <dbReference type="NCBI Taxonomy" id="1069815"/>
    <lineage>
        <taxon>Eukaryota</taxon>
        <taxon>Metazoa</taxon>
        <taxon>Spiralia</taxon>
        <taxon>Lophotrochozoa</taxon>
        <taxon>Mollusca</taxon>
        <taxon>Bivalvia</taxon>
        <taxon>Autobranchia</taxon>
        <taxon>Heteroconchia</taxon>
        <taxon>Palaeoheterodonta</taxon>
        <taxon>Unionida</taxon>
        <taxon>Unionoidea</taxon>
        <taxon>Unionidae</taxon>
        <taxon>Unioninae</taxon>
        <taxon>Sinanodonta</taxon>
    </lineage>
</organism>
<protein>
    <recommendedName>
        <fullName evidence="3">Ashwin</fullName>
    </recommendedName>
</protein>
<evidence type="ECO:0000256" key="2">
    <source>
        <dbReference type="ARBA" id="ARBA00007855"/>
    </source>
</evidence>
<feature type="region of interest" description="Disordered" evidence="5">
    <location>
        <begin position="152"/>
        <end position="176"/>
    </location>
</feature>
<dbReference type="Pfam" id="PF15323">
    <property type="entry name" value="Ashwin"/>
    <property type="match status" value="1"/>
</dbReference>
<reference evidence="6 7" key="1">
    <citation type="submission" date="2024-11" db="EMBL/GenBank/DDBJ databases">
        <title>Chromosome-level genome assembly of the freshwater bivalve Anodonta woodiana.</title>
        <authorList>
            <person name="Chen X."/>
        </authorList>
    </citation>
    <scope>NUCLEOTIDE SEQUENCE [LARGE SCALE GENOMIC DNA]</scope>
    <source>
        <strain evidence="6">MN2024</strain>
        <tissue evidence="6">Gills</tissue>
    </source>
</reference>
<comment type="caution">
    <text evidence="6">The sequence shown here is derived from an EMBL/GenBank/DDBJ whole genome shotgun (WGS) entry which is preliminary data.</text>
</comment>
<comment type="subcellular location">
    <subcellularLocation>
        <location evidence="1">Nucleus</location>
    </subcellularLocation>
</comment>
<name>A0ABD3XB25_SINWO</name>
<evidence type="ECO:0000256" key="4">
    <source>
        <dbReference type="ARBA" id="ARBA00023242"/>
    </source>
</evidence>
<dbReference type="EMBL" id="JBJQND010000003">
    <property type="protein sequence ID" value="KAL3882930.1"/>
    <property type="molecule type" value="Genomic_DNA"/>
</dbReference>
<dbReference type="GO" id="GO:0005634">
    <property type="term" value="C:nucleus"/>
    <property type="evidence" value="ECO:0007669"/>
    <property type="project" value="UniProtKB-SubCell"/>
</dbReference>
<proteinExistence type="inferred from homology"/>
<evidence type="ECO:0000313" key="7">
    <source>
        <dbReference type="Proteomes" id="UP001634394"/>
    </source>
</evidence>
<feature type="compositionally biased region" description="Basic and acidic residues" evidence="5">
    <location>
        <begin position="160"/>
        <end position="169"/>
    </location>
</feature>
<feature type="compositionally biased region" description="Basic and acidic residues" evidence="5">
    <location>
        <begin position="240"/>
        <end position="249"/>
    </location>
</feature>
<dbReference type="PANTHER" id="PTHR28359">
    <property type="entry name" value="ASHWIN"/>
    <property type="match status" value="1"/>
</dbReference>
<keyword evidence="7" id="KW-1185">Reference proteome</keyword>
<gene>
    <name evidence="6" type="ORF">ACJMK2_029232</name>
</gene>
<feature type="region of interest" description="Disordered" evidence="5">
    <location>
        <begin position="211"/>
        <end position="262"/>
    </location>
</feature>
<comment type="similarity">
    <text evidence="2">Belongs to the ashwin family.</text>
</comment>
<dbReference type="AlphaFoldDB" id="A0ABD3XB25"/>
<evidence type="ECO:0000256" key="3">
    <source>
        <dbReference type="ARBA" id="ARBA00015134"/>
    </source>
</evidence>
<dbReference type="PANTHER" id="PTHR28359:SF1">
    <property type="entry name" value="ASHWIN"/>
    <property type="match status" value="1"/>
</dbReference>
<dbReference type="InterPro" id="IPR024887">
    <property type="entry name" value="Ashwin"/>
</dbReference>
<evidence type="ECO:0000256" key="1">
    <source>
        <dbReference type="ARBA" id="ARBA00004123"/>
    </source>
</evidence>